<name>A0A0F5K241_9BURK</name>
<reference evidence="3 4" key="1">
    <citation type="submission" date="2015-03" db="EMBL/GenBank/DDBJ databases">
        <title>Draft Genome Sequence of Burkholderia andropogonis type strain ICMP2807, isolated from Sorghum bicolor.</title>
        <authorList>
            <person name="Lopes-Santos L."/>
            <person name="Castro D.B."/>
            <person name="Ottoboni L.M."/>
            <person name="Park D."/>
            <person name="Weirc B.S."/>
            <person name="Destefano S.A."/>
        </authorList>
    </citation>
    <scope>NUCLEOTIDE SEQUENCE [LARGE SCALE GENOMIC DNA]</scope>
    <source>
        <strain evidence="3 4">ICMP2807</strain>
    </source>
</reference>
<evidence type="ECO:0000256" key="1">
    <source>
        <dbReference type="ARBA" id="ARBA00009570"/>
    </source>
</evidence>
<dbReference type="EMBL" id="LAQU01000009">
    <property type="protein sequence ID" value="KKB63602.1"/>
    <property type="molecule type" value="Genomic_DNA"/>
</dbReference>
<dbReference type="Proteomes" id="UP000033618">
    <property type="component" value="Unassembled WGS sequence"/>
</dbReference>
<keyword evidence="2" id="KW-0560">Oxidoreductase</keyword>
<comment type="caution">
    <text evidence="3">The sequence shown here is derived from an EMBL/GenBank/DDBJ whole genome shotgun (WGS) entry which is preliminary data.</text>
</comment>
<dbReference type="PANTHER" id="PTHR41534:SF2">
    <property type="entry name" value="3-PHENYLPROPIONATE_CINNAMIC ACID DIOXYGENASE SUBUNIT BETA"/>
    <property type="match status" value="1"/>
</dbReference>
<evidence type="ECO:0000256" key="2">
    <source>
        <dbReference type="ARBA" id="ARBA00023002"/>
    </source>
</evidence>
<dbReference type="InterPro" id="IPR032710">
    <property type="entry name" value="NTF2-like_dom_sf"/>
</dbReference>
<dbReference type="GO" id="GO:0019380">
    <property type="term" value="P:3-phenylpropionate catabolic process"/>
    <property type="evidence" value="ECO:0007669"/>
    <property type="project" value="TreeGrafter"/>
</dbReference>
<dbReference type="GO" id="GO:0051213">
    <property type="term" value="F:dioxygenase activity"/>
    <property type="evidence" value="ECO:0007669"/>
    <property type="project" value="UniProtKB-KW"/>
</dbReference>
<dbReference type="STRING" id="28092.WM40_10810"/>
<dbReference type="OrthoDB" id="7062869at2"/>
<dbReference type="PATRIC" id="fig|28092.6.peg.2548"/>
<keyword evidence="3" id="KW-0223">Dioxygenase</keyword>
<dbReference type="InterPro" id="IPR000391">
    <property type="entry name" value="Rng_hydr_dOase-bsu"/>
</dbReference>
<protein>
    <submittedName>
        <fullName evidence="3">Aromatic-ring-hydroxylating dioxygenase</fullName>
    </submittedName>
</protein>
<dbReference type="Gene3D" id="3.10.450.50">
    <property type="match status" value="1"/>
</dbReference>
<sequence length="166" mass="18241">MTITATSAAFASAIELIWREAELLDKKDYHAWLTLWTETGHYTVPIDQQTTDFASTLNYVYDDHVMRGLRVERMTCGFSSSASDAARTVRSVSRFTKGGEPDADNIIEVRSAQIVAACKRGVTTMFAADLTHRIALGVAPGDARIVDKVIRLVDSEEALNAIGFLL</sequence>
<gene>
    <name evidence="3" type="ORF">WM40_10810</name>
</gene>
<organism evidence="3 4">
    <name type="scientific">Robbsia andropogonis</name>
    <dbReference type="NCBI Taxonomy" id="28092"/>
    <lineage>
        <taxon>Bacteria</taxon>
        <taxon>Pseudomonadati</taxon>
        <taxon>Pseudomonadota</taxon>
        <taxon>Betaproteobacteria</taxon>
        <taxon>Burkholderiales</taxon>
        <taxon>Burkholderiaceae</taxon>
        <taxon>Robbsia</taxon>
    </lineage>
</organism>
<evidence type="ECO:0000313" key="3">
    <source>
        <dbReference type="EMBL" id="KKB63602.1"/>
    </source>
</evidence>
<dbReference type="Pfam" id="PF00866">
    <property type="entry name" value="Ring_hydroxyl_B"/>
    <property type="match status" value="1"/>
</dbReference>
<proteinExistence type="inferred from homology"/>
<comment type="similarity">
    <text evidence="1">Belongs to the bacterial ring-hydroxylating dioxygenase beta subunit family.</text>
</comment>
<dbReference type="SUPFAM" id="SSF54427">
    <property type="entry name" value="NTF2-like"/>
    <property type="match status" value="1"/>
</dbReference>
<dbReference type="PANTHER" id="PTHR41534">
    <property type="entry name" value="BLR3401 PROTEIN"/>
    <property type="match status" value="1"/>
</dbReference>
<dbReference type="AlphaFoldDB" id="A0A0F5K241"/>
<keyword evidence="4" id="KW-1185">Reference proteome</keyword>
<accession>A0A0F5K241</accession>
<evidence type="ECO:0000313" key="4">
    <source>
        <dbReference type="Proteomes" id="UP000033618"/>
    </source>
</evidence>